<sequence>MPVQTLAYIGDAVYELFVRQLVLSKHRAKPGRLHSLSIQYAKAVYQAAAALRILDLLTETEKNILLRGRNADPGTIAKNASPQEYRWASGLESLLGYLHLSGEHERLEELLLLIVEEGKDHASGQ</sequence>
<dbReference type="PIRSF" id="PIRSF005520">
    <property type="entry name" value="UCP005520"/>
    <property type="match status" value="1"/>
</dbReference>
<feature type="domain" description="RNase III" evidence="6">
    <location>
        <begin position="4"/>
        <end position="102"/>
    </location>
</feature>
<evidence type="ECO:0000256" key="1">
    <source>
        <dbReference type="ARBA" id="ARBA00022552"/>
    </source>
</evidence>
<dbReference type="EMBL" id="JAAZCD010000028">
    <property type="protein sequence ID" value="NLD30868.1"/>
    <property type="molecule type" value="Genomic_DNA"/>
</dbReference>
<evidence type="ECO:0000256" key="3">
    <source>
        <dbReference type="ARBA" id="ARBA00022759"/>
    </source>
</evidence>
<keyword evidence="5" id="KW-0963">Cytoplasm</keyword>
<comment type="subcellular location">
    <subcellularLocation>
        <location evidence="5">Cytoplasm</location>
    </subcellularLocation>
</comment>
<keyword evidence="5" id="KW-0699">rRNA-binding</keyword>
<evidence type="ECO:0000313" key="7">
    <source>
        <dbReference type="EMBL" id="NLD30868.1"/>
    </source>
</evidence>
<keyword evidence="4 5" id="KW-0378">Hydrolase</keyword>
<dbReference type="PANTHER" id="PTHR34276">
    <property type="entry name" value="MINI-RIBONUCLEASE 3"/>
    <property type="match status" value="1"/>
</dbReference>
<keyword evidence="5" id="KW-0460">Magnesium</keyword>
<dbReference type="InterPro" id="IPR000999">
    <property type="entry name" value="RNase_III_dom"/>
</dbReference>
<keyword evidence="1 5" id="KW-0698">rRNA processing</keyword>
<evidence type="ECO:0000256" key="5">
    <source>
        <dbReference type="HAMAP-Rule" id="MF_01468"/>
    </source>
</evidence>
<dbReference type="GO" id="GO:0019843">
    <property type="term" value="F:rRNA binding"/>
    <property type="evidence" value="ECO:0007669"/>
    <property type="project" value="UniProtKB-UniRule"/>
</dbReference>
<comment type="caution">
    <text evidence="7">The sequence shown here is derived from an EMBL/GenBank/DDBJ whole genome shotgun (WGS) entry which is preliminary data.</text>
</comment>
<reference evidence="7 8" key="1">
    <citation type="journal article" date="2020" name="Biotechnol. Biofuels">
        <title>New insights from the biogas microbiome by comprehensive genome-resolved metagenomics of nearly 1600 species originating from multiple anaerobic digesters.</title>
        <authorList>
            <person name="Campanaro S."/>
            <person name="Treu L."/>
            <person name="Rodriguez-R L.M."/>
            <person name="Kovalovszki A."/>
            <person name="Ziels R.M."/>
            <person name="Maus I."/>
            <person name="Zhu X."/>
            <person name="Kougias P.G."/>
            <person name="Basile A."/>
            <person name="Luo G."/>
            <person name="Schluter A."/>
            <person name="Konstantinidis K.T."/>
            <person name="Angelidaki I."/>
        </authorList>
    </citation>
    <scope>NUCLEOTIDE SEQUENCE [LARGE SCALE GENOMIC DNA]</scope>
    <source>
        <strain evidence="7">AS07pgkLD_105</strain>
    </source>
</reference>
<comment type="similarity">
    <text evidence="5">Belongs to the MrnC RNase family.</text>
</comment>
<proteinExistence type="inferred from homology"/>
<evidence type="ECO:0000313" key="8">
    <source>
        <dbReference type="Proteomes" id="UP000589373"/>
    </source>
</evidence>
<dbReference type="GO" id="GO:0004525">
    <property type="term" value="F:ribonuclease III activity"/>
    <property type="evidence" value="ECO:0007669"/>
    <property type="project" value="InterPro"/>
</dbReference>
<dbReference type="EC" id="3.1.26.-" evidence="5"/>
<gene>
    <name evidence="5" type="primary">mrnC</name>
    <name evidence="7" type="ORF">GX662_01210</name>
</gene>
<dbReference type="SUPFAM" id="SSF69065">
    <property type="entry name" value="RNase III domain-like"/>
    <property type="match status" value="1"/>
</dbReference>
<evidence type="ECO:0000256" key="4">
    <source>
        <dbReference type="ARBA" id="ARBA00022801"/>
    </source>
</evidence>
<dbReference type="GO" id="GO:0005737">
    <property type="term" value="C:cytoplasm"/>
    <property type="evidence" value="ECO:0007669"/>
    <property type="project" value="UniProtKB-SubCell"/>
</dbReference>
<comment type="subunit">
    <text evidence="5">Homodimer.</text>
</comment>
<dbReference type="Gene3D" id="1.10.1520.10">
    <property type="entry name" value="Ribonuclease III domain"/>
    <property type="match status" value="1"/>
</dbReference>
<comment type="function">
    <text evidence="5">Involved in correct processing of both the 5' and 3' ends of 23S rRNA precursor. Processes 30S rRNA precursor transcript even in absence of ribonuclease 3 (Rnc); Rnc processes 30S rRNA into smaller rRNA precursors.</text>
</comment>
<protein>
    <recommendedName>
        <fullName evidence="5">Mini-ribonuclease 3</fullName>
        <shortName evidence="5">Mini-3</shortName>
        <shortName evidence="5">Mini-RNase 3</shortName>
        <ecNumber evidence="5">3.1.26.-</ecNumber>
    </recommendedName>
    <alternativeName>
        <fullName evidence="5">Mini-RNase III</fullName>
        <shortName evidence="5">Mini-III</shortName>
    </alternativeName>
</protein>
<feature type="active site" evidence="5">
    <location>
        <position position="11"/>
    </location>
</feature>
<keyword evidence="5" id="KW-0694">RNA-binding</keyword>
<dbReference type="PANTHER" id="PTHR34276:SF1">
    <property type="entry name" value="MINI-RIBONUCLEASE 3"/>
    <property type="match status" value="1"/>
</dbReference>
<dbReference type="Pfam" id="PF00636">
    <property type="entry name" value="Ribonuclease_3"/>
    <property type="match status" value="1"/>
</dbReference>
<dbReference type="InterPro" id="IPR008226">
    <property type="entry name" value="Mini3_fam"/>
</dbReference>
<evidence type="ECO:0000259" key="6">
    <source>
        <dbReference type="Pfam" id="PF00636"/>
    </source>
</evidence>
<dbReference type="Proteomes" id="UP000589373">
    <property type="component" value="Unassembled WGS sequence"/>
</dbReference>
<dbReference type="AlphaFoldDB" id="A0A847D2J6"/>
<dbReference type="InterPro" id="IPR036389">
    <property type="entry name" value="RNase_III_sf"/>
</dbReference>
<organism evidence="7 8">
    <name type="scientific">Trichococcus flocculiformis</name>
    <dbReference type="NCBI Taxonomy" id="82803"/>
    <lineage>
        <taxon>Bacteria</taxon>
        <taxon>Bacillati</taxon>
        <taxon>Bacillota</taxon>
        <taxon>Bacilli</taxon>
        <taxon>Lactobacillales</taxon>
        <taxon>Carnobacteriaceae</taxon>
        <taxon>Trichococcus</taxon>
    </lineage>
</organism>
<comment type="cofactor">
    <cofactor evidence="5">
        <name>Mg(2+)</name>
        <dbReference type="ChEBI" id="CHEBI:18420"/>
    </cofactor>
</comment>
<keyword evidence="5" id="KW-0690">Ribosome biogenesis</keyword>
<dbReference type="GO" id="GO:0006364">
    <property type="term" value="P:rRNA processing"/>
    <property type="evidence" value="ECO:0007669"/>
    <property type="project" value="UniProtKB-UniRule"/>
</dbReference>
<name>A0A847D2J6_9LACT</name>
<keyword evidence="2 5" id="KW-0540">Nuclease</keyword>
<accession>A0A847D2J6</accession>
<keyword evidence="3 5" id="KW-0255">Endonuclease</keyword>
<evidence type="ECO:0000256" key="2">
    <source>
        <dbReference type="ARBA" id="ARBA00022722"/>
    </source>
</evidence>
<dbReference type="HAMAP" id="MF_01468">
    <property type="entry name" value="RNase_Mini_III"/>
    <property type="match status" value="1"/>
</dbReference>